<evidence type="ECO:0000313" key="4">
    <source>
        <dbReference type="Proteomes" id="UP000185596"/>
    </source>
</evidence>
<name>A0A1Q8CAA9_9PSEU</name>
<accession>A0A1Q8CAA9</accession>
<gene>
    <name evidence="3" type="ORF">BU204_30705</name>
</gene>
<dbReference type="EMBL" id="MSIE01000069">
    <property type="protein sequence ID" value="OLF11311.1"/>
    <property type="molecule type" value="Genomic_DNA"/>
</dbReference>
<dbReference type="PANTHER" id="PTHR13847:SF289">
    <property type="entry name" value="GLYCINE OXIDASE"/>
    <property type="match status" value="1"/>
</dbReference>
<dbReference type="STRING" id="1912961.BU204_30705"/>
<dbReference type="GO" id="GO:0016491">
    <property type="term" value="F:oxidoreductase activity"/>
    <property type="evidence" value="ECO:0007669"/>
    <property type="project" value="UniProtKB-KW"/>
</dbReference>
<reference evidence="3 4" key="1">
    <citation type="submission" date="2016-12" db="EMBL/GenBank/DDBJ databases">
        <title>The draft genome sequence of Actinophytocola sp. 11-183.</title>
        <authorList>
            <person name="Wang W."/>
            <person name="Yuan L."/>
        </authorList>
    </citation>
    <scope>NUCLEOTIDE SEQUENCE [LARGE SCALE GENOMIC DNA]</scope>
    <source>
        <strain evidence="3 4">11-183</strain>
    </source>
</reference>
<evidence type="ECO:0000256" key="1">
    <source>
        <dbReference type="ARBA" id="ARBA00023002"/>
    </source>
</evidence>
<dbReference type="OrthoDB" id="9806257at2"/>
<dbReference type="Gene3D" id="3.50.50.60">
    <property type="entry name" value="FAD/NAD(P)-binding domain"/>
    <property type="match status" value="1"/>
</dbReference>
<sequence>MTSSGQGDQNYDVVVVGNGALGQSLALTLARRGHRVAMVGRPNRPWAASAAAGAMLGCFGEITESLVASEYGRLKLNLDVHAARMWPSWAAQLAEESGGEDVRTAEGTVVILNTIGVPGIDDVNYAAIQAELRRHDEPFSDVDPADLEWLDPDPGARPLKAFHIPNEHAVNAAALLDQLHVAFVRAGGTVLPELATRVDYAHGRARGVVLESGSLVRGEHVVLAAGVRSQDLLATVPDVAATVPPLVSGYGVSALVRTGDGTAPGSVIRTPNRAFACGLHVVPRGQGEVYVGATNIISTDPVETAVIRDLDFLLDCAGAQVRRNLHNSGLHRVQVGNRPVALDGFPLLGEAGLSGLWMMTGTYRDGLHLSPLLAGEMARRILGEEPEFELDAFRPVRAPIQAATREEIVEGAVVHQLATGYECDWKVPINWPSLIEAQLRPAYLKLADDIDPTFTPPPELLDAARLQPTLVKMLRDYYAASRVSA</sequence>
<dbReference type="PANTHER" id="PTHR13847">
    <property type="entry name" value="SARCOSINE DEHYDROGENASE-RELATED"/>
    <property type="match status" value="1"/>
</dbReference>
<dbReference type="Gene3D" id="3.30.9.10">
    <property type="entry name" value="D-Amino Acid Oxidase, subunit A, domain 2"/>
    <property type="match status" value="1"/>
</dbReference>
<dbReference type="InterPro" id="IPR006076">
    <property type="entry name" value="FAD-dep_OxRdtase"/>
</dbReference>
<organism evidence="3 4">
    <name type="scientific">Actinophytocola xanthii</name>
    <dbReference type="NCBI Taxonomy" id="1912961"/>
    <lineage>
        <taxon>Bacteria</taxon>
        <taxon>Bacillati</taxon>
        <taxon>Actinomycetota</taxon>
        <taxon>Actinomycetes</taxon>
        <taxon>Pseudonocardiales</taxon>
        <taxon>Pseudonocardiaceae</taxon>
    </lineage>
</organism>
<comment type="caution">
    <text evidence="3">The sequence shown here is derived from an EMBL/GenBank/DDBJ whole genome shotgun (WGS) entry which is preliminary data.</text>
</comment>
<dbReference type="SUPFAM" id="SSF51905">
    <property type="entry name" value="FAD/NAD(P)-binding domain"/>
    <property type="match status" value="1"/>
</dbReference>
<dbReference type="InterPro" id="IPR036188">
    <property type="entry name" value="FAD/NAD-bd_sf"/>
</dbReference>
<dbReference type="Proteomes" id="UP000185596">
    <property type="component" value="Unassembled WGS sequence"/>
</dbReference>
<proteinExistence type="predicted"/>
<protein>
    <submittedName>
        <fullName evidence="3">FAD-dependent oxidoreductase</fullName>
    </submittedName>
</protein>
<dbReference type="AlphaFoldDB" id="A0A1Q8CAA9"/>
<dbReference type="Pfam" id="PF01266">
    <property type="entry name" value="DAO"/>
    <property type="match status" value="1"/>
</dbReference>
<feature type="domain" description="FAD dependent oxidoreductase" evidence="2">
    <location>
        <begin position="12"/>
        <end position="379"/>
    </location>
</feature>
<evidence type="ECO:0000259" key="2">
    <source>
        <dbReference type="Pfam" id="PF01266"/>
    </source>
</evidence>
<evidence type="ECO:0000313" key="3">
    <source>
        <dbReference type="EMBL" id="OLF11311.1"/>
    </source>
</evidence>
<keyword evidence="4" id="KW-1185">Reference proteome</keyword>
<keyword evidence="1" id="KW-0560">Oxidoreductase</keyword>
<dbReference type="GO" id="GO:0005737">
    <property type="term" value="C:cytoplasm"/>
    <property type="evidence" value="ECO:0007669"/>
    <property type="project" value="TreeGrafter"/>
</dbReference>